<dbReference type="GO" id="GO:0005739">
    <property type="term" value="C:mitochondrion"/>
    <property type="evidence" value="ECO:0007669"/>
    <property type="project" value="TreeGrafter"/>
</dbReference>
<dbReference type="GO" id="GO:0015267">
    <property type="term" value="F:channel activity"/>
    <property type="evidence" value="ECO:0007669"/>
    <property type="project" value="TreeGrafter"/>
</dbReference>
<dbReference type="PANTHER" id="PTHR11266">
    <property type="entry name" value="PEROXISOMAL MEMBRANE PROTEIN 2, PXMP2 MPV17"/>
    <property type="match status" value="1"/>
</dbReference>
<feature type="transmembrane region" description="Helical" evidence="7">
    <location>
        <begin position="140"/>
        <end position="157"/>
    </location>
</feature>
<accession>A0AAD9J2W2</accession>
<dbReference type="Pfam" id="PF04117">
    <property type="entry name" value="Mpv17_PMP22"/>
    <property type="match status" value="1"/>
</dbReference>
<dbReference type="EMBL" id="JAODUP010000705">
    <property type="protein sequence ID" value="KAK2145063.1"/>
    <property type="molecule type" value="Genomic_DNA"/>
</dbReference>
<comment type="similarity">
    <text evidence="2 7">Belongs to the peroxisomal membrane protein PXMP2/4 family.</text>
</comment>
<comment type="caution">
    <text evidence="8">The sequence shown here is derived from an EMBL/GenBank/DDBJ whole genome shotgun (WGS) entry which is preliminary data.</text>
</comment>
<reference evidence="8" key="1">
    <citation type="journal article" date="2023" name="Mol. Biol. Evol.">
        <title>Third-Generation Sequencing Reveals the Adaptive Role of the Epigenome in Three Deep-Sea Polychaetes.</title>
        <authorList>
            <person name="Perez M."/>
            <person name="Aroh O."/>
            <person name="Sun Y."/>
            <person name="Lan Y."/>
            <person name="Juniper S.K."/>
            <person name="Young C.R."/>
            <person name="Angers B."/>
            <person name="Qian P.Y."/>
        </authorList>
    </citation>
    <scope>NUCLEOTIDE SEQUENCE</scope>
    <source>
        <strain evidence="8">P08H-3</strain>
    </source>
</reference>
<evidence type="ECO:0000256" key="6">
    <source>
        <dbReference type="ARBA" id="ARBA00049743"/>
    </source>
</evidence>
<proteinExistence type="inferred from homology"/>
<feature type="transmembrane region" description="Helical" evidence="7">
    <location>
        <begin position="39"/>
        <end position="58"/>
    </location>
</feature>
<evidence type="ECO:0000256" key="4">
    <source>
        <dbReference type="ARBA" id="ARBA00022989"/>
    </source>
</evidence>
<keyword evidence="5 7" id="KW-0472">Membrane</keyword>
<evidence type="ECO:0000313" key="9">
    <source>
        <dbReference type="Proteomes" id="UP001208570"/>
    </source>
</evidence>
<sequence>MLEQEVGSRVLMCLGDGLAQVFVEKKPLDKFDVKRSGRFFLYGTVILGPTLRSWYTILDKIVKGTGKSAALQKVALDQFGFAPGFLAFFLSSMTLFSTGSVTASIEKCKKDWKEVVVANWKIWPAAQTINFYFVPLNWRLIYVNVIAVFWNTYLAYISERDVHKR</sequence>
<keyword evidence="9" id="KW-1185">Reference proteome</keyword>
<comment type="subcellular location">
    <subcellularLocation>
        <location evidence="1">Membrane</location>
        <topology evidence="1">Multi-pass membrane protein</topology>
    </subcellularLocation>
</comment>
<dbReference type="AlphaFoldDB" id="A0AAD9J2W2"/>
<dbReference type="GO" id="GO:0016020">
    <property type="term" value="C:membrane"/>
    <property type="evidence" value="ECO:0007669"/>
    <property type="project" value="UniProtKB-SubCell"/>
</dbReference>
<evidence type="ECO:0000256" key="2">
    <source>
        <dbReference type="ARBA" id="ARBA00006824"/>
    </source>
</evidence>
<evidence type="ECO:0000256" key="3">
    <source>
        <dbReference type="ARBA" id="ARBA00022692"/>
    </source>
</evidence>
<evidence type="ECO:0000256" key="7">
    <source>
        <dbReference type="RuleBase" id="RU363053"/>
    </source>
</evidence>
<evidence type="ECO:0000256" key="1">
    <source>
        <dbReference type="ARBA" id="ARBA00004141"/>
    </source>
</evidence>
<dbReference type="PANTHER" id="PTHR11266:SF17">
    <property type="entry name" value="PROTEIN MPV17"/>
    <property type="match status" value="1"/>
</dbReference>
<gene>
    <name evidence="8" type="ORF">LSH36_705g01020</name>
</gene>
<keyword evidence="3 7" id="KW-0812">Transmembrane</keyword>
<dbReference type="Proteomes" id="UP001208570">
    <property type="component" value="Unassembled WGS sequence"/>
</dbReference>
<evidence type="ECO:0000313" key="8">
    <source>
        <dbReference type="EMBL" id="KAK2145063.1"/>
    </source>
</evidence>
<name>A0AAD9J2W2_9ANNE</name>
<dbReference type="InterPro" id="IPR007248">
    <property type="entry name" value="Mpv17_PMP22"/>
</dbReference>
<evidence type="ECO:0000256" key="5">
    <source>
        <dbReference type="ARBA" id="ARBA00023136"/>
    </source>
</evidence>
<protein>
    <recommendedName>
        <fullName evidence="6">Mitochondrial inner membrane protein Mpv17</fullName>
    </recommendedName>
</protein>
<organism evidence="8 9">
    <name type="scientific">Paralvinella palmiformis</name>
    <dbReference type="NCBI Taxonomy" id="53620"/>
    <lineage>
        <taxon>Eukaryota</taxon>
        <taxon>Metazoa</taxon>
        <taxon>Spiralia</taxon>
        <taxon>Lophotrochozoa</taxon>
        <taxon>Annelida</taxon>
        <taxon>Polychaeta</taxon>
        <taxon>Sedentaria</taxon>
        <taxon>Canalipalpata</taxon>
        <taxon>Terebellida</taxon>
        <taxon>Terebelliformia</taxon>
        <taxon>Alvinellidae</taxon>
        <taxon>Paralvinella</taxon>
    </lineage>
</organism>
<dbReference type="GO" id="GO:1901858">
    <property type="term" value="P:regulation of mitochondrial DNA metabolic process"/>
    <property type="evidence" value="ECO:0007669"/>
    <property type="project" value="TreeGrafter"/>
</dbReference>
<feature type="transmembrane region" description="Helical" evidence="7">
    <location>
        <begin position="79"/>
        <end position="97"/>
    </location>
</feature>
<keyword evidence="4 7" id="KW-1133">Transmembrane helix</keyword>